<proteinExistence type="predicted"/>
<dbReference type="AlphaFoldDB" id="A0A2X0MW79"/>
<organism evidence="1 2">
    <name type="scientific">Microbotryum saponariae</name>
    <dbReference type="NCBI Taxonomy" id="289078"/>
    <lineage>
        <taxon>Eukaryota</taxon>
        <taxon>Fungi</taxon>
        <taxon>Dikarya</taxon>
        <taxon>Basidiomycota</taxon>
        <taxon>Pucciniomycotina</taxon>
        <taxon>Microbotryomycetes</taxon>
        <taxon>Microbotryales</taxon>
        <taxon>Microbotryaceae</taxon>
        <taxon>Microbotryum</taxon>
    </lineage>
</organism>
<sequence>MSSPAVQEFLVDYACNDGQVDFAAYPAVLAQCSPVVDAASDDPDEIVPQAKQDDGLRGRDRPYCRVLEATKHQHCLWSEAFKAEFPMSAIEESSFHTAPRAPLRRTPYDRASATKLTNFNKVNGLHHTHYVLYEFIVDHDRFAWSAPSAAIRDTRRLALPSDFEALLVALAGPQGLNSASGGFSPRRVPDQELVDLRRAVQTRIAALAPPPPSDARSDHHEKLFQATLALQRKLSSHLEADAGNSDSLDLVARSDEHLHDVATIASSLALGSRGEPLVGHILDSIPLTEFRGDPLVDFFGPGPAKTGTLHRSATGFAHGIDLVDPLPVDTDSADPEQRRKVLEQLAKTNCGFLDLLPVADHDRYPDCLVFLQEHLVAVCPAPVLVLVGASVGSVFLQHRAPIRKTSFDPSLEAGVAEEWLPRRPTEREGLPTWKALPMHGFSEVLGESIVVCVDEARDEWRLVIPQLHPGLNAYDPLLGVFRGRFAATIELKAMLAEEVLRRWPVAGGNQGAIVGLRTRLQELSAECGLEHALETMRSRVLDMGAMVMGERYAGKTKVVSAAGAAALSASTRRTNVKLPKTEGLPNGSRRRAQLKKIEELETEEVRRGVPVALRSTPAYKSARPGTEIYANFFLSLRPDTRYTRAAYGASGWAAQLAKMTTPKDLARYAANRKRVGELNAERQTGQGGQQWVDQVTSPHLDPVKLMVLLADSTRPRIERKKDGYYWARHEECGWEGLAYYRKGRGDPGVETTRLVAGADPVPHLSTKKGEGDNRHQVIATMNEDAYRLRQLMYPHDVLDRVELDAGEYECPRQVSTIGSEFEDEGRTVLDLGGSLVLDSEDVTNWKNGRMFLLDWDRHLTLAAVNWARHLIREAGHF</sequence>
<gene>
    <name evidence="1" type="ORF">BZ3500_MVSOF-1268-A1-R1_CHR3-1G05594</name>
</gene>
<accession>A0A2X0MW79</accession>
<dbReference type="EMBL" id="FMWP01000096">
    <property type="protein sequence ID" value="SCZ98750.1"/>
    <property type="molecule type" value="Genomic_DNA"/>
</dbReference>
<dbReference type="Proteomes" id="UP000249723">
    <property type="component" value="Unassembled WGS sequence"/>
</dbReference>
<name>A0A2X0MW79_9BASI</name>
<reference evidence="2" key="1">
    <citation type="submission" date="2016-10" db="EMBL/GenBank/DDBJ databases">
        <authorList>
            <person name="Jeantristanb JTB J.-T."/>
            <person name="Ricardo R."/>
        </authorList>
    </citation>
    <scope>NUCLEOTIDE SEQUENCE [LARGE SCALE GENOMIC DNA]</scope>
</reference>
<evidence type="ECO:0000313" key="1">
    <source>
        <dbReference type="EMBL" id="SCZ98750.1"/>
    </source>
</evidence>
<evidence type="ECO:0000313" key="2">
    <source>
        <dbReference type="Proteomes" id="UP000249723"/>
    </source>
</evidence>
<keyword evidence="2" id="KW-1185">Reference proteome</keyword>
<protein>
    <submittedName>
        <fullName evidence="1">BZ3500_MvSof-1268-A1-R1_Chr3-1g05594 protein</fullName>
    </submittedName>
</protein>